<evidence type="ECO:0000256" key="2">
    <source>
        <dbReference type="ARBA" id="ARBA00022737"/>
    </source>
</evidence>
<gene>
    <name evidence="5" type="primary">Wipi2</name>
    <name evidence="5" type="ORF">Bhyg_03490</name>
</gene>
<dbReference type="AlphaFoldDB" id="A0A9Q0S8S8"/>
<evidence type="ECO:0000313" key="6">
    <source>
        <dbReference type="Proteomes" id="UP001151699"/>
    </source>
</evidence>
<dbReference type="SUPFAM" id="SSF50978">
    <property type="entry name" value="WD40 repeat-like"/>
    <property type="match status" value="1"/>
</dbReference>
<keyword evidence="6" id="KW-1185">Reference proteome</keyword>
<evidence type="ECO:0000256" key="3">
    <source>
        <dbReference type="ARBA" id="ARBA00023006"/>
    </source>
</evidence>
<dbReference type="OrthoDB" id="1667587at2759"/>
<comment type="similarity">
    <text evidence="4">Belongs to the WD repeat PROPPIN family.</text>
</comment>
<keyword evidence="3" id="KW-0072">Autophagy</keyword>
<evidence type="ECO:0000256" key="4">
    <source>
        <dbReference type="ARBA" id="ARBA00025740"/>
    </source>
</evidence>
<dbReference type="PANTHER" id="PTHR11227">
    <property type="entry name" value="WD-REPEAT PROTEIN INTERACTING WITH PHOSPHOINOSIDES WIPI -RELATED"/>
    <property type="match status" value="1"/>
</dbReference>
<dbReference type="GO" id="GO:0005737">
    <property type="term" value="C:cytoplasm"/>
    <property type="evidence" value="ECO:0007669"/>
    <property type="project" value="UniProtKB-ARBA"/>
</dbReference>
<keyword evidence="2" id="KW-0677">Repeat</keyword>
<evidence type="ECO:0000256" key="1">
    <source>
        <dbReference type="ARBA" id="ARBA00022574"/>
    </source>
</evidence>
<organism evidence="5 6">
    <name type="scientific">Pseudolycoriella hygida</name>
    <dbReference type="NCBI Taxonomy" id="35572"/>
    <lineage>
        <taxon>Eukaryota</taxon>
        <taxon>Metazoa</taxon>
        <taxon>Ecdysozoa</taxon>
        <taxon>Arthropoda</taxon>
        <taxon>Hexapoda</taxon>
        <taxon>Insecta</taxon>
        <taxon>Pterygota</taxon>
        <taxon>Neoptera</taxon>
        <taxon>Endopterygota</taxon>
        <taxon>Diptera</taxon>
        <taxon>Nematocera</taxon>
        <taxon>Sciaroidea</taxon>
        <taxon>Sciaridae</taxon>
        <taxon>Pseudolycoriella</taxon>
    </lineage>
</organism>
<evidence type="ECO:0000313" key="5">
    <source>
        <dbReference type="EMBL" id="KAJ6648263.1"/>
    </source>
</evidence>
<keyword evidence="1" id="KW-0853">WD repeat</keyword>
<dbReference type="Proteomes" id="UP001151699">
    <property type="component" value="Chromosome A"/>
</dbReference>
<dbReference type="InterPro" id="IPR036322">
    <property type="entry name" value="WD40_repeat_dom_sf"/>
</dbReference>
<name>A0A9Q0S8S8_9DIPT</name>
<sequence>MAKQHKCVFIAGSTGFSIYNLQSANELQEHYTNRDERTAIAVRLANTHLMAVVTSAEPKVLKFQSDTRKRFICDYKYKSEIQCVKLNRMRVVACTKKALYIHDIKDMKMLHKIEDLPPIDFGLCAFTSESLLAFPISSMCGELQIYDAMNLKAKTSIKAHESPLKALALSPSNSLLATASEKGTVIRIFDVTTGQRLHEFRRGVKRYVSIASLTFSICAKYLCASSNTETVHVFKIDLDKIEKTKCISDSTSSDEVDTQESRWTMGYITKAVSSYLPSPVTDVLTQDRAFATIQLDEAGLKLQCAVVKFGNDTKILAACSDGFLYIYDFDEEKGGECKMSRAHDLRIPLIQEIDEKSMDCDNKNSKPLISNSVQPATISYASVLKGRENDRMSESDRCRDMLEAMCESKSIFDDIHFPPVAVSSN</sequence>
<comment type="caution">
    <text evidence="5">The sequence shown here is derived from an EMBL/GenBank/DDBJ whole genome shotgun (WGS) entry which is preliminary data.</text>
</comment>
<dbReference type="InterPro" id="IPR048720">
    <property type="entry name" value="PROPPIN"/>
</dbReference>
<dbReference type="EMBL" id="WJQU01000001">
    <property type="protein sequence ID" value="KAJ6648263.1"/>
    <property type="molecule type" value="Genomic_DNA"/>
</dbReference>
<dbReference type="Gene3D" id="2.130.10.10">
    <property type="entry name" value="YVTN repeat-like/Quinoprotein amine dehydrogenase"/>
    <property type="match status" value="1"/>
</dbReference>
<protein>
    <submittedName>
        <fullName evidence="5">WD repeat domain phosphoinositide-interacting protein 2</fullName>
    </submittedName>
</protein>
<dbReference type="InterPro" id="IPR001680">
    <property type="entry name" value="WD40_rpt"/>
</dbReference>
<dbReference type="InterPro" id="IPR015943">
    <property type="entry name" value="WD40/YVTN_repeat-like_dom_sf"/>
</dbReference>
<dbReference type="GO" id="GO:0006914">
    <property type="term" value="P:autophagy"/>
    <property type="evidence" value="ECO:0007669"/>
    <property type="project" value="UniProtKB-KW"/>
</dbReference>
<dbReference type="Pfam" id="PF21032">
    <property type="entry name" value="PROPPIN"/>
    <property type="match status" value="1"/>
</dbReference>
<accession>A0A9Q0S8S8</accession>
<reference evidence="5" key="1">
    <citation type="submission" date="2022-07" db="EMBL/GenBank/DDBJ databases">
        <authorList>
            <person name="Trinca V."/>
            <person name="Uliana J.V.C."/>
            <person name="Torres T.T."/>
            <person name="Ward R.J."/>
            <person name="Monesi N."/>
        </authorList>
    </citation>
    <scope>NUCLEOTIDE SEQUENCE</scope>
    <source>
        <strain evidence="5">HSMRA1968</strain>
        <tissue evidence="5">Whole embryos</tissue>
    </source>
</reference>
<dbReference type="SMART" id="SM00320">
    <property type="entry name" value="WD40"/>
    <property type="match status" value="3"/>
</dbReference>
<proteinExistence type="inferred from homology"/>